<keyword evidence="2" id="KW-1185">Reference proteome</keyword>
<name>A0A4Q9M2G2_9MICR</name>
<comment type="caution">
    <text evidence="1">The sequence shown here is derived from an EMBL/GenBank/DDBJ whole genome shotgun (WGS) entry which is preliminary data.</text>
</comment>
<dbReference type="AlphaFoldDB" id="A0A4Q9M2G2"/>
<dbReference type="EMBL" id="PITK01000007">
    <property type="protein sequence ID" value="TBU20954.1"/>
    <property type="molecule type" value="Genomic_DNA"/>
</dbReference>
<sequence>MENNLHENYVRNISDEITLCIQKIKNKQDNMEGISKEDKPLVMINYDCRMIEQVVQLLIS</sequence>
<protein>
    <submittedName>
        <fullName evidence="1">Uncharacterized protein</fullName>
    </submittedName>
</protein>
<evidence type="ECO:0000313" key="1">
    <source>
        <dbReference type="EMBL" id="TBU20954.1"/>
    </source>
</evidence>
<accession>A0A4Q9M2G2</accession>
<proteinExistence type="predicted"/>
<evidence type="ECO:0000313" key="2">
    <source>
        <dbReference type="Proteomes" id="UP000292282"/>
    </source>
</evidence>
<organism evidence="1 2">
    <name type="scientific">Hamiltosporidium tvaerminnensis</name>
    <dbReference type="NCBI Taxonomy" id="1176355"/>
    <lineage>
        <taxon>Eukaryota</taxon>
        <taxon>Fungi</taxon>
        <taxon>Fungi incertae sedis</taxon>
        <taxon>Microsporidia</taxon>
        <taxon>Dubosqiidae</taxon>
        <taxon>Hamiltosporidium</taxon>
    </lineage>
</organism>
<dbReference type="Proteomes" id="UP000292282">
    <property type="component" value="Unassembled WGS sequence"/>
</dbReference>
<gene>
    <name evidence="1" type="ORF">CWI38_0007p0050</name>
</gene>
<dbReference type="VEuPathDB" id="MicrosporidiaDB:CWI38_0007p0050"/>
<reference evidence="1 2" key="1">
    <citation type="submission" date="2017-12" db="EMBL/GenBank/DDBJ databases">
        <authorList>
            <person name="Pombert J.-F."/>
            <person name="Haag K.L."/>
            <person name="Ebert D."/>
        </authorList>
    </citation>
    <scope>NUCLEOTIDE SEQUENCE [LARGE SCALE GENOMIC DNA]</scope>
    <source>
        <strain evidence="1">IL-G-3</strain>
    </source>
</reference>